<feature type="transmembrane region" description="Helical" evidence="7">
    <location>
        <begin position="378"/>
        <end position="401"/>
    </location>
</feature>
<dbReference type="Pfam" id="PF02687">
    <property type="entry name" value="FtsX"/>
    <property type="match status" value="2"/>
</dbReference>
<keyword evidence="4 7" id="KW-1133">Transmembrane helix</keyword>
<keyword evidence="9" id="KW-0131">Cell cycle</keyword>
<evidence type="ECO:0000256" key="1">
    <source>
        <dbReference type="ARBA" id="ARBA00004651"/>
    </source>
</evidence>
<feature type="transmembrane region" description="Helical" evidence="7">
    <location>
        <begin position="731"/>
        <end position="749"/>
    </location>
</feature>
<dbReference type="InterPro" id="IPR050250">
    <property type="entry name" value="Macrolide_Exporter_MacB"/>
</dbReference>
<evidence type="ECO:0000256" key="7">
    <source>
        <dbReference type="SAM" id="Phobius"/>
    </source>
</evidence>
<keyword evidence="10" id="KW-1185">Reference proteome</keyword>
<evidence type="ECO:0000313" key="10">
    <source>
        <dbReference type="Proteomes" id="UP000306509"/>
    </source>
</evidence>
<evidence type="ECO:0000259" key="8">
    <source>
        <dbReference type="Pfam" id="PF02687"/>
    </source>
</evidence>
<gene>
    <name evidence="9" type="ORF">DSM106044_02648</name>
</gene>
<sequence>MKMIKTGLEYCVIFWKKWGGKMDTAGMLMKSYLKKSKGQMLSLFLLIVIAVTILNTGALVFFNYQQSFLNRMEALNGAHFMAALAESDDQDKNIEFIRNYKGVNQVETQKALIFPGASLPYADSRLEQVFLITSLGEKRNISKLHIMEEDTSIQNGIYLPYIMKTGGYHKIGEPFDIQFNHKSYLFTIAGFIEDVSLTSSINLGGIGAYLKEPDFDKLQEDSKEWNNLGTLVSARMEDYRDSVNLTSDFKKQLSGMQRLEGTAMNFWCQDAVLGVRARTLTSNIGGSIMISFALIIVLISMVVIRFRIINMIEEDMKNVGVLKALGYTSRQIVISFVLQFALIGSIGAVLGISASYGVLPLINELFSAQTGIVWHQGFHAAISSIVFVFIIIMTGSIAFFASGRINHLHPIIAMRGGIATHSFRNNVIPLDTSKGTLNLMLAVKNTLQNTKKNIMIGIIISFLTFVALFAWTMYYNIALEKSAFLNIIGAEMADLMVVLPDNEKVESFPKKIQEMDNVRKTFYFDTLSTLVNGMDCMTTVIEDFNMVENNTIYKGRYPKHDNEVAMGALLAEVLVKDIGDTITVETGNEHKEFLVTGLTQGSNFLGMDIMITKAGIEEILPSFNQSNLYVYLNQSDEGAMEDFQNEINKIYGEEEISLTKNKEVMFSVINIYSTMTTIIAIGILCTTVLVITLVLYLIIRMMITRQKRYYGIQKSIGFTTGQIIRQITFSLMPPIVIGAAAGGIISMLAMNRVISVLFKSLGVMNAHFIIQPLGVTGIIAGIIAVSYVLGYLIAGRIRKITPYSLITE</sequence>
<feature type="domain" description="ABC3 transporter permease C-terminal" evidence="8">
    <location>
        <begin position="290"/>
        <end position="399"/>
    </location>
</feature>
<dbReference type="GO" id="GO:0022857">
    <property type="term" value="F:transmembrane transporter activity"/>
    <property type="evidence" value="ECO:0007669"/>
    <property type="project" value="TreeGrafter"/>
</dbReference>
<keyword evidence="5 7" id="KW-0472">Membrane</keyword>
<evidence type="ECO:0000256" key="3">
    <source>
        <dbReference type="ARBA" id="ARBA00022692"/>
    </source>
</evidence>
<reference evidence="9 10" key="1">
    <citation type="journal article" date="2019" name="Anaerobe">
        <title>Detection of Robinsoniella peoriensis in multiple bone samples of a trauma patient.</title>
        <authorList>
            <person name="Schrottner P."/>
            <person name="Hartwich K."/>
            <person name="Bunk B."/>
            <person name="Schober I."/>
            <person name="Helbig S."/>
            <person name="Rudolph W.W."/>
            <person name="Gunzer F."/>
        </authorList>
    </citation>
    <scope>NUCLEOTIDE SEQUENCE [LARGE SCALE GENOMIC DNA]</scope>
    <source>
        <strain evidence="9 10">DSM 106044</strain>
    </source>
</reference>
<evidence type="ECO:0000256" key="4">
    <source>
        <dbReference type="ARBA" id="ARBA00022989"/>
    </source>
</evidence>
<evidence type="ECO:0000313" key="9">
    <source>
        <dbReference type="EMBL" id="TLD00515.1"/>
    </source>
</evidence>
<accession>A0A4U8Q6K6</accession>
<dbReference type="STRING" id="180332.GCA_000797495_01369"/>
<dbReference type="Proteomes" id="UP000306509">
    <property type="component" value="Unassembled WGS sequence"/>
</dbReference>
<dbReference type="GO" id="GO:0051301">
    <property type="term" value="P:cell division"/>
    <property type="evidence" value="ECO:0007669"/>
    <property type="project" value="UniProtKB-KW"/>
</dbReference>
<protein>
    <submittedName>
        <fullName evidence="9">Cell division ABC transporter subunit FtsX</fullName>
    </submittedName>
</protein>
<organism evidence="9 10">
    <name type="scientific">Robinsoniella peoriensis</name>
    <dbReference type="NCBI Taxonomy" id="180332"/>
    <lineage>
        <taxon>Bacteria</taxon>
        <taxon>Bacillati</taxon>
        <taxon>Bacillota</taxon>
        <taxon>Clostridia</taxon>
        <taxon>Lachnospirales</taxon>
        <taxon>Lachnospiraceae</taxon>
        <taxon>Robinsoniella</taxon>
    </lineage>
</organism>
<evidence type="ECO:0000256" key="6">
    <source>
        <dbReference type="ARBA" id="ARBA00038076"/>
    </source>
</evidence>
<feature type="transmembrane region" description="Helical" evidence="7">
    <location>
        <begin position="671"/>
        <end position="699"/>
    </location>
</feature>
<comment type="caution">
    <text evidence="9">The sequence shown here is derived from an EMBL/GenBank/DDBJ whole genome shotgun (WGS) entry which is preliminary data.</text>
</comment>
<evidence type="ECO:0000256" key="5">
    <source>
        <dbReference type="ARBA" id="ARBA00023136"/>
    </source>
</evidence>
<dbReference type="PANTHER" id="PTHR30572:SF4">
    <property type="entry name" value="ABC TRANSPORTER PERMEASE YTRF"/>
    <property type="match status" value="1"/>
</dbReference>
<dbReference type="EMBL" id="QGQD01000054">
    <property type="protein sequence ID" value="TLD00515.1"/>
    <property type="molecule type" value="Genomic_DNA"/>
</dbReference>
<feature type="transmembrane region" description="Helical" evidence="7">
    <location>
        <begin position="454"/>
        <end position="474"/>
    </location>
</feature>
<dbReference type="PANTHER" id="PTHR30572">
    <property type="entry name" value="MEMBRANE COMPONENT OF TRANSPORTER-RELATED"/>
    <property type="match status" value="1"/>
</dbReference>
<comment type="subcellular location">
    <subcellularLocation>
        <location evidence="1">Cell membrane</location>
        <topology evidence="1">Multi-pass membrane protein</topology>
    </subcellularLocation>
</comment>
<dbReference type="AlphaFoldDB" id="A0A4U8Q6K6"/>
<feature type="transmembrane region" description="Helical" evidence="7">
    <location>
        <begin position="288"/>
        <end position="308"/>
    </location>
</feature>
<name>A0A4U8Q6K6_9FIRM</name>
<comment type="similarity">
    <text evidence="6">Belongs to the ABC-4 integral membrane protein family.</text>
</comment>
<dbReference type="GO" id="GO:0005886">
    <property type="term" value="C:plasma membrane"/>
    <property type="evidence" value="ECO:0007669"/>
    <property type="project" value="UniProtKB-SubCell"/>
</dbReference>
<dbReference type="InterPro" id="IPR003838">
    <property type="entry name" value="ABC3_permease_C"/>
</dbReference>
<keyword evidence="2" id="KW-1003">Cell membrane</keyword>
<feature type="transmembrane region" description="Helical" evidence="7">
    <location>
        <begin position="40"/>
        <end position="62"/>
    </location>
</feature>
<feature type="transmembrane region" description="Helical" evidence="7">
    <location>
        <begin position="769"/>
        <end position="794"/>
    </location>
</feature>
<feature type="domain" description="ABC3 transporter permease C-terminal" evidence="8">
    <location>
        <begin position="683"/>
        <end position="802"/>
    </location>
</feature>
<keyword evidence="3 7" id="KW-0812">Transmembrane</keyword>
<evidence type="ECO:0000256" key="2">
    <source>
        <dbReference type="ARBA" id="ARBA00022475"/>
    </source>
</evidence>
<proteinExistence type="inferred from homology"/>
<keyword evidence="9" id="KW-0132">Cell division</keyword>
<feature type="transmembrane region" description="Helical" evidence="7">
    <location>
        <begin position="332"/>
        <end position="358"/>
    </location>
</feature>